<evidence type="ECO:0000313" key="2">
    <source>
        <dbReference type="EMBL" id="KAF9606557.1"/>
    </source>
</evidence>
<dbReference type="InterPro" id="IPR036890">
    <property type="entry name" value="HATPase_C_sf"/>
</dbReference>
<keyword evidence="3" id="KW-1185">Reference proteome</keyword>
<protein>
    <recommendedName>
        <fullName evidence="1">Histidine kinase/HSP90-like ATPase domain-containing protein</fullName>
    </recommendedName>
</protein>
<organism evidence="2 3">
    <name type="scientific">Coptis chinensis</name>
    <dbReference type="NCBI Taxonomy" id="261450"/>
    <lineage>
        <taxon>Eukaryota</taxon>
        <taxon>Viridiplantae</taxon>
        <taxon>Streptophyta</taxon>
        <taxon>Embryophyta</taxon>
        <taxon>Tracheophyta</taxon>
        <taxon>Spermatophyta</taxon>
        <taxon>Magnoliopsida</taxon>
        <taxon>Ranunculales</taxon>
        <taxon>Ranunculaceae</taxon>
        <taxon>Coptidoideae</taxon>
        <taxon>Coptis</taxon>
    </lineage>
</organism>
<dbReference type="OrthoDB" id="1721945at2759"/>
<reference evidence="2 3" key="1">
    <citation type="submission" date="2020-10" db="EMBL/GenBank/DDBJ databases">
        <title>The Coptis chinensis genome and diversification of protoberbering-type alkaloids.</title>
        <authorList>
            <person name="Wang B."/>
            <person name="Shu S."/>
            <person name="Song C."/>
            <person name="Liu Y."/>
        </authorList>
    </citation>
    <scope>NUCLEOTIDE SEQUENCE [LARGE SCALE GENOMIC DNA]</scope>
    <source>
        <strain evidence="2">HL-2020</strain>
        <tissue evidence="2">Leaf</tissue>
    </source>
</reference>
<comment type="caution">
    <text evidence="2">The sequence shown here is derived from an EMBL/GenBank/DDBJ whole genome shotgun (WGS) entry which is preliminary data.</text>
</comment>
<dbReference type="Gene3D" id="3.30.565.10">
    <property type="entry name" value="Histidine kinase-like ATPase, C-terminal domain"/>
    <property type="match status" value="1"/>
</dbReference>
<evidence type="ECO:0000259" key="1">
    <source>
        <dbReference type="Pfam" id="PF02518"/>
    </source>
</evidence>
<gene>
    <name evidence="2" type="ORF">IFM89_026247</name>
</gene>
<sequence>MNKSLAFLNNIKIDQNSVEFVIEVDDTGKGISREKQKSAFEDFVQVKGTSLEHAGFGINLPQLDSVT</sequence>
<dbReference type="Proteomes" id="UP000631114">
    <property type="component" value="Unassembled WGS sequence"/>
</dbReference>
<evidence type="ECO:0000313" key="3">
    <source>
        <dbReference type="Proteomes" id="UP000631114"/>
    </source>
</evidence>
<dbReference type="InterPro" id="IPR003594">
    <property type="entry name" value="HATPase_dom"/>
</dbReference>
<dbReference type="SUPFAM" id="SSF55874">
    <property type="entry name" value="ATPase domain of HSP90 chaperone/DNA topoisomerase II/histidine kinase"/>
    <property type="match status" value="1"/>
</dbReference>
<feature type="domain" description="Histidine kinase/HSP90-like ATPase" evidence="1">
    <location>
        <begin position="11"/>
        <end position="60"/>
    </location>
</feature>
<dbReference type="AlphaFoldDB" id="A0A835HY64"/>
<proteinExistence type="predicted"/>
<dbReference type="EMBL" id="JADFTS010000005">
    <property type="protein sequence ID" value="KAF9606557.1"/>
    <property type="molecule type" value="Genomic_DNA"/>
</dbReference>
<dbReference type="Pfam" id="PF02518">
    <property type="entry name" value="HATPase_c"/>
    <property type="match status" value="1"/>
</dbReference>
<name>A0A835HY64_9MAGN</name>
<accession>A0A835HY64</accession>